<accession>A0A0E0EJC6</accession>
<evidence type="ECO:0000313" key="2">
    <source>
        <dbReference type="EnsemblPlants" id="OMERI08G06640.4"/>
    </source>
</evidence>
<name>A0A0E0EJC6_9ORYZ</name>
<dbReference type="AlphaFoldDB" id="A0A0E0EJC6"/>
<organism evidence="2">
    <name type="scientific">Oryza meridionalis</name>
    <dbReference type="NCBI Taxonomy" id="40149"/>
    <lineage>
        <taxon>Eukaryota</taxon>
        <taxon>Viridiplantae</taxon>
        <taxon>Streptophyta</taxon>
        <taxon>Embryophyta</taxon>
        <taxon>Tracheophyta</taxon>
        <taxon>Spermatophyta</taxon>
        <taxon>Magnoliopsida</taxon>
        <taxon>Liliopsida</taxon>
        <taxon>Poales</taxon>
        <taxon>Poaceae</taxon>
        <taxon>BOP clade</taxon>
        <taxon>Oryzoideae</taxon>
        <taxon>Oryzeae</taxon>
        <taxon>Oryzinae</taxon>
        <taxon>Oryza</taxon>
    </lineage>
</organism>
<keyword evidence="1" id="KW-0812">Transmembrane</keyword>
<dbReference type="Proteomes" id="UP000008021">
    <property type="component" value="Chromosome 8"/>
</dbReference>
<sequence length="74" mass="7832">MSSSGGATSFAHNQAVTNLNVEDGYSIKGSIPKSILWIYGGFILGAVHNPILLVVCGGDTLFLLLHLRSGILIY</sequence>
<feature type="transmembrane region" description="Helical" evidence="1">
    <location>
        <begin position="36"/>
        <end position="65"/>
    </location>
</feature>
<evidence type="ECO:0000313" key="3">
    <source>
        <dbReference type="Proteomes" id="UP000008021"/>
    </source>
</evidence>
<reference evidence="2" key="2">
    <citation type="submission" date="2018-05" db="EMBL/GenBank/DDBJ databases">
        <title>OmerRS3 (Oryza meridionalis Reference Sequence Version 3).</title>
        <authorList>
            <person name="Zhang J."/>
            <person name="Kudrna D."/>
            <person name="Lee S."/>
            <person name="Talag J."/>
            <person name="Welchert J."/>
            <person name="Wing R.A."/>
        </authorList>
    </citation>
    <scope>NUCLEOTIDE SEQUENCE [LARGE SCALE GENOMIC DNA]</scope>
    <source>
        <strain evidence="2">cv. OR44</strain>
    </source>
</reference>
<keyword evidence="1" id="KW-0472">Membrane</keyword>
<proteinExistence type="predicted"/>
<protein>
    <submittedName>
        <fullName evidence="2">Uncharacterized protein</fullName>
    </submittedName>
</protein>
<evidence type="ECO:0000256" key="1">
    <source>
        <dbReference type="SAM" id="Phobius"/>
    </source>
</evidence>
<keyword evidence="3" id="KW-1185">Reference proteome</keyword>
<reference evidence="2" key="1">
    <citation type="submission" date="2015-04" db="UniProtKB">
        <authorList>
            <consortium name="EnsemblPlants"/>
        </authorList>
    </citation>
    <scope>IDENTIFICATION</scope>
</reference>
<dbReference type="Gramene" id="OMERI08G06640.4">
    <property type="protein sequence ID" value="OMERI08G06640.4"/>
    <property type="gene ID" value="OMERI08G06640"/>
</dbReference>
<dbReference type="EnsemblPlants" id="OMERI08G06640.4">
    <property type="protein sequence ID" value="OMERI08G06640.4"/>
    <property type="gene ID" value="OMERI08G06640"/>
</dbReference>
<keyword evidence="1" id="KW-1133">Transmembrane helix</keyword>
<dbReference type="HOGENOM" id="CLU_2691959_0_0_1"/>